<organism evidence="2 3">
    <name type="scientific">Pararhizobium antarcticum</name>
    <dbReference type="NCBI Taxonomy" id="1798805"/>
    <lineage>
        <taxon>Bacteria</taxon>
        <taxon>Pseudomonadati</taxon>
        <taxon>Pseudomonadota</taxon>
        <taxon>Alphaproteobacteria</taxon>
        <taxon>Hyphomicrobiales</taxon>
        <taxon>Rhizobiaceae</taxon>
        <taxon>Rhizobium/Agrobacterium group</taxon>
        <taxon>Pararhizobium</taxon>
    </lineage>
</organism>
<sequence length="444" mass="48910">MAVIKNVDSGAASADAAADKAGKVKEVAAKSKGVHLLEGLLGRDDRLVIPITEGRNKIQTIKQEVTKKRGWMKSLRLRHAVIVASFFLMVAVPATLASFYMVFLAADQYHSSSSFSVRSISSVGSSDLLGMFTQATSSSTVSDSYILMDFVRSERMLEAVETKFDLEAIYAARGLDYFYGLASGLPVEDRVAFWRSMIDINFDHGSGIMQLQVKAFDPQQSQDIAKFVIEQSDALVNNLSAVARDGVLKSAQDEVLVAEVRLAQARVGVRQYRDQSQEVDPVEGAKLAAQLIGGLEAQLVQLNSDLTTARTQMSDDTPRIRVMKARIASIEEQIEAEKQRLGSGMDSTDGASSSDVAGRIQRFEALETQREFAERAYAASLISLEKARLDANNRQRYLAVFIEPTLSQMAQYPSRLLNSFLVTLGLLFAWSVLVMGYYNIRDRT</sequence>
<dbReference type="InterPro" id="IPR050445">
    <property type="entry name" value="Bact_polysacc_biosynth/exp"/>
</dbReference>
<dbReference type="PANTHER" id="PTHR32309">
    <property type="entry name" value="TYROSINE-PROTEIN KINASE"/>
    <property type="match status" value="1"/>
</dbReference>
<feature type="transmembrane region" description="Helical" evidence="1">
    <location>
        <begin position="77"/>
        <end position="103"/>
    </location>
</feature>
<dbReference type="RefSeq" id="WP_071833741.1">
    <property type="nucleotide sequence ID" value="NZ_LSRP01000093.1"/>
</dbReference>
<dbReference type="AlphaFoldDB" id="A0A657LR24"/>
<dbReference type="EMBL" id="LSRP01000093">
    <property type="protein sequence ID" value="OJF95601.1"/>
    <property type="molecule type" value="Genomic_DNA"/>
</dbReference>
<keyword evidence="1" id="KW-0812">Transmembrane</keyword>
<keyword evidence="1" id="KW-0472">Membrane</keyword>
<reference evidence="2 3" key="1">
    <citation type="submission" date="2016-02" db="EMBL/GenBank/DDBJ databases">
        <title>Genome sequencing of a beta-galactosidase producing bacteria Rhizobium sp. 59.</title>
        <authorList>
            <person name="Wang D."/>
            <person name="Kot W."/>
            <person name="Qin Y."/>
            <person name="Hansen L."/>
            <person name="Naqvi K."/>
            <person name="Rensing C."/>
        </authorList>
    </citation>
    <scope>NUCLEOTIDE SEQUENCE [LARGE SCALE GENOMIC DNA]</scope>
    <source>
        <strain evidence="2 3">59</strain>
    </source>
</reference>
<dbReference type="GO" id="GO:0004713">
    <property type="term" value="F:protein tyrosine kinase activity"/>
    <property type="evidence" value="ECO:0007669"/>
    <property type="project" value="TreeGrafter"/>
</dbReference>
<gene>
    <name evidence="2" type="ORF">AX760_19350</name>
</gene>
<dbReference type="GO" id="GO:0005886">
    <property type="term" value="C:plasma membrane"/>
    <property type="evidence" value="ECO:0007669"/>
    <property type="project" value="TreeGrafter"/>
</dbReference>
<name>A0A657LR24_9HYPH</name>
<comment type="caution">
    <text evidence="2">The sequence shown here is derived from an EMBL/GenBank/DDBJ whole genome shotgun (WGS) entry which is preliminary data.</text>
</comment>
<evidence type="ECO:0000256" key="1">
    <source>
        <dbReference type="SAM" id="Phobius"/>
    </source>
</evidence>
<dbReference type="Proteomes" id="UP000182661">
    <property type="component" value="Unassembled WGS sequence"/>
</dbReference>
<dbReference type="OrthoDB" id="7800844at2"/>
<accession>A0A657LR24</accession>
<evidence type="ECO:0000313" key="2">
    <source>
        <dbReference type="EMBL" id="OJF95601.1"/>
    </source>
</evidence>
<dbReference type="PANTHER" id="PTHR32309:SF13">
    <property type="entry name" value="FERRIC ENTEROBACTIN TRANSPORT PROTEIN FEPE"/>
    <property type="match status" value="1"/>
</dbReference>
<proteinExistence type="predicted"/>
<evidence type="ECO:0000313" key="3">
    <source>
        <dbReference type="Proteomes" id="UP000182661"/>
    </source>
</evidence>
<protein>
    <submittedName>
        <fullName evidence="2">RkpR, polysaccharide export protein</fullName>
    </submittedName>
</protein>
<keyword evidence="1" id="KW-1133">Transmembrane helix</keyword>
<keyword evidence="3" id="KW-1185">Reference proteome</keyword>
<feature type="transmembrane region" description="Helical" evidence="1">
    <location>
        <begin position="416"/>
        <end position="438"/>
    </location>
</feature>